<dbReference type="InterPro" id="IPR036291">
    <property type="entry name" value="NAD(P)-bd_dom_sf"/>
</dbReference>
<sequence>MAIMNSPSSTCNIVIANAGKAGPDGLFGDDDEDKFAFTLEIRPHQILPRIMTVELYIRQLAPARDRRLIFIGSLGGFFDLPGSATYSKSKFGAR</sequence>
<accession>A0A1D2JLH5</accession>
<gene>
    <name evidence="1" type="ORF">ACO22_01559</name>
</gene>
<name>A0A1D2JLH5_PARBR</name>
<dbReference type="Gene3D" id="3.40.50.720">
    <property type="entry name" value="NAD(P)-binding Rossmann-like Domain"/>
    <property type="match status" value="1"/>
</dbReference>
<dbReference type="Proteomes" id="UP000242814">
    <property type="component" value="Unassembled WGS sequence"/>
</dbReference>
<dbReference type="AlphaFoldDB" id="A0A1D2JLH5"/>
<evidence type="ECO:0000313" key="2">
    <source>
        <dbReference type="Proteomes" id="UP000242814"/>
    </source>
</evidence>
<dbReference type="VEuPathDB" id="FungiDB:PABG_11749"/>
<evidence type="ECO:0000313" key="1">
    <source>
        <dbReference type="EMBL" id="ODH40665.1"/>
    </source>
</evidence>
<proteinExistence type="predicted"/>
<reference evidence="1 2" key="1">
    <citation type="submission" date="2016-06" db="EMBL/GenBank/DDBJ databases">
        <authorList>
            <person name="Kjaerup R.B."/>
            <person name="Dalgaard T.S."/>
            <person name="Juul-Madsen H.R."/>
        </authorList>
    </citation>
    <scope>NUCLEOTIDE SEQUENCE [LARGE SCALE GENOMIC DNA]</scope>
    <source>
        <strain evidence="1 2">Pb300</strain>
    </source>
</reference>
<organism evidence="1 2">
    <name type="scientific">Paracoccidioides brasiliensis</name>
    <dbReference type="NCBI Taxonomy" id="121759"/>
    <lineage>
        <taxon>Eukaryota</taxon>
        <taxon>Fungi</taxon>
        <taxon>Dikarya</taxon>
        <taxon>Ascomycota</taxon>
        <taxon>Pezizomycotina</taxon>
        <taxon>Eurotiomycetes</taxon>
        <taxon>Eurotiomycetidae</taxon>
        <taxon>Onygenales</taxon>
        <taxon>Ajellomycetaceae</taxon>
        <taxon>Paracoccidioides</taxon>
    </lineage>
</organism>
<dbReference type="SUPFAM" id="SSF51735">
    <property type="entry name" value="NAD(P)-binding Rossmann-fold domains"/>
    <property type="match status" value="1"/>
</dbReference>
<comment type="caution">
    <text evidence="1">The sequence shown here is derived from an EMBL/GenBank/DDBJ whole genome shotgun (WGS) entry which is preliminary data.</text>
</comment>
<dbReference type="VEuPathDB" id="FungiDB:PADG_02008"/>
<protein>
    <submittedName>
        <fullName evidence="1">Uncharacterized protein</fullName>
    </submittedName>
</protein>
<dbReference type="EMBL" id="LZYO01000039">
    <property type="protein sequence ID" value="ODH40665.1"/>
    <property type="molecule type" value="Genomic_DNA"/>
</dbReference>